<name>A0A8S9J8T9_BRACR</name>
<organism evidence="2 3">
    <name type="scientific">Brassica cretica</name>
    <name type="common">Mustard</name>
    <dbReference type="NCBI Taxonomy" id="69181"/>
    <lineage>
        <taxon>Eukaryota</taxon>
        <taxon>Viridiplantae</taxon>
        <taxon>Streptophyta</taxon>
        <taxon>Embryophyta</taxon>
        <taxon>Tracheophyta</taxon>
        <taxon>Spermatophyta</taxon>
        <taxon>Magnoliopsida</taxon>
        <taxon>eudicotyledons</taxon>
        <taxon>Gunneridae</taxon>
        <taxon>Pentapetalae</taxon>
        <taxon>rosids</taxon>
        <taxon>malvids</taxon>
        <taxon>Brassicales</taxon>
        <taxon>Brassicaceae</taxon>
        <taxon>Brassiceae</taxon>
        <taxon>Brassica</taxon>
    </lineage>
</organism>
<evidence type="ECO:0000313" key="2">
    <source>
        <dbReference type="EMBL" id="KAF2577932.1"/>
    </source>
</evidence>
<evidence type="ECO:0000256" key="1">
    <source>
        <dbReference type="SAM" id="MobiDB-lite"/>
    </source>
</evidence>
<dbReference type="AlphaFoldDB" id="A0A8S9J8T9"/>
<comment type="caution">
    <text evidence="2">The sequence shown here is derived from an EMBL/GenBank/DDBJ whole genome shotgun (WGS) entry which is preliminary data.</text>
</comment>
<dbReference type="Proteomes" id="UP000712281">
    <property type="component" value="Unassembled WGS sequence"/>
</dbReference>
<dbReference type="EMBL" id="QGKW02001660">
    <property type="protein sequence ID" value="KAF2577932.1"/>
    <property type="molecule type" value="Genomic_DNA"/>
</dbReference>
<accession>A0A8S9J8T9</accession>
<protein>
    <submittedName>
        <fullName evidence="2">Uncharacterized protein</fullName>
    </submittedName>
</protein>
<feature type="region of interest" description="Disordered" evidence="1">
    <location>
        <begin position="336"/>
        <end position="355"/>
    </location>
</feature>
<proteinExistence type="predicted"/>
<gene>
    <name evidence="2" type="ORF">F2Q68_00003640</name>
</gene>
<evidence type="ECO:0000313" key="3">
    <source>
        <dbReference type="Proteomes" id="UP000712281"/>
    </source>
</evidence>
<sequence length="355" mass="37931">MTDLLLFRVVCGRVRKAIGDHVAKSPNESPLSIVRKAPFGTPPHVFHPQNTYTKAKTLSLSLETLRLLEETLARRLHPRRPSLLRRRRLLLQLPLSFSFCPTGTPYSSAICLTSLVNSDVPGGCSDRGGAKSGQIEGRSGALVSPCRLEVQICKKGVCGYVRSLSRHVRCSMSPPVQGNSGVPLWRHTKARAEDGCSLRLVRRSRSSGSRRRVMTDLLVFRVVCGRVRRAIGSGLIVNEAMASTRFSSYETAVLKLSDTWRVAKSPNESPLSIVRKAPFGNPSAAAPPPASESLAASEAPLSSNSLSFSFCHTGTPYSTAIYLTSLVNSDVPGGCSGRGGAKSGQIEGGSGASAS</sequence>
<reference evidence="2" key="1">
    <citation type="submission" date="2019-12" db="EMBL/GenBank/DDBJ databases">
        <title>Genome sequencing and annotation of Brassica cretica.</title>
        <authorList>
            <person name="Studholme D.J."/>
            <person name="Sarris P.F."/>
        </authorList>
    </citation>
    <scope>NUCLEOTIDE SEQUENCE</scope>
    <source>
        <strain evidence="2">PFS-001/15</strain>
        <tissue evidence="2">Leaf</tissue>
    </source>
</reference>